<protein>
    <submittedName>
        <fullName evidence="1">Uncharacterized protein</fullName>
    </submittedName>
</protein>
<organism evidence="1 2">
    <name type="scientific">Sphaerodactylus townsendi</name>
    <dbReference type="NCBI Taxonomy" id="933632"/>
    <lineage>
        <taxon>Eukaryota</taxon>
        <taxon>Metazoa</taxon>
        <taxon>Chordata</taxon>
        <taxon>Craniata</taxon>
        <taxon>Vertebrata</taxon>
        <taxon>Euteleostomi</taxon>
        <taxon>Lepidosauria</taxon>
        <taxon>Squamata</taxon>
        <taxon>Bifurcata</taxon>
        <taxon>Gekkota</taxon>
        <taxon>Sphaerodactylidae</taxon>
        <taxon>Sphaerodactylus</taxon>
    </lineage>
</organism>
<keyword evidence="2" id="KW-1185">Reference proteome</keyword>
<sequence length="134" mass="14876">MKNCFPILLKSIFPSPTHYRNVAGTTSGCPHCNLAIYRLPFRRHKVHKGCIRQKRQILRSVCSSYKAPVTAARILKASVVWAGKLGELTSSNNRKATEGTNRISTAVSFFDVFLDTMTFTAHSVVPAATTRHTL</sequence>
<accession>A0ACB8FS11</accession>
<dbReference type="EMBL" id="CM037619">
    <property type="protein sequence ID" value="KAH8007725.1"/>
    <property type="molecule type" value="Genomic_DNA"/>
</dbReference>
<proteinExistence type="predicted"/>
<gene>
    <name evidence="1" type="ORF">K3G42_025271</name>
</gene>
<dbReference type="Proteomes" id="UP000827872">
    <property type="component" value="Linkage Group LG06"/>
</dbReference>
<evidence type="ECO:0000313" key="1">
    <source>
        <dbReference type="EMBL" id="KAH8007725.1"/>
    </source>
</evidence>
<reference evidence="1" key="1">
    <citation type="submission" date="2021-08" db="EMBL/GenBank/DDBJ databases">
        <title>The first chromosome-level gecko genome reveals the dynamic sex chromosomes of Neotropical dwarf geckos (Sphaerodactylidae: Sphaerodactylus).</title>
        <authorList>
            <person name="Pinto B.J."/>
            <person name="Keating S.E."/>
            <person name="Gamble T."/>
        </authorList>
    </citation>
    <scope>NUCLEOTIDE SEQUENCE</scope>
    <source>
        <strain evidence="1">TG3544</strain>
    </source>
</reference>
<comment type="caution">
    <text evidence="1">The sequence shown here is derived from an EMBL/GenBank/DDBJ whole genome shotgun (WGS) entry which is preliminary data.</text>
</comment>
<evidence type="ECO:0000313" key="2">
    <source>
        <dbReference type="Proteomes" id="UP000827872"/>
    </source>
</evidence>
<name>A0ACB8FS11_9SAUR</name>